<feature type="transmembrane region" description="Helical" evidence="5">
    <location>
        <begin position="122"/>
        <end position="145"/>
    </location>
</feature>
<name>A0A9P7QHM3_9HYPO</name>
<proteinExistence type="predicted"/>
<protein>
    <recommendedName>
        <fullName evidence="6">MARVEL domain-containing protein</fullName>
    </recommendedName>
</protein>
<dbReference type="EMBL" id="SRRH01000383">
    <property type="protein sequence ID" value="KAG6289931.1"/>
    <property type="molecule type" value="Genomic_DNA"/>
</dbReference>
<keyword evidence="3 5" id="KW-1133">Transmembrane helix</keyword>
<keyword evidence="4 5" id="KW-0472">Membrane</keyword>
<accession>A0A9P7QHM3</accession>
<dbReference type="Pfam" id="PF01284">
    <property type="entry name" value="MARVEL"/>
    <property type="match status" value="1"/>
</dbReference>
<feature type="transmembrane region" description="Helical" evidence="5">
    <location>
        <begin position="9"/>
        <end position="29"/>
    </location>
</feature>
<evidence type="ECO:0000256" key="1">
    <source>
        <dbReference type="ARBA" id="ARBA00004141"/>
    </source>
</evidence>
<evidence type="ECO:0000256" key="2">
    <source>
        <dbReference type="ARBA" id="ARBA00022692"/>
    </source>
</evidence>
<reference evidence="7 8" key="1">
    <citation type="journal article" date="2020" name="bioRxiv">
        <title>Whole genome comparisons of ergot fungi reveals the divergence and evolution of species within the genus Claviceps are the result of varying mechanisms driving genome evolution and host range expansion.</title>
        <authorList>
            <person name="Wyka S.A."/>
            <person name="Mondo S.J."/>
            <person name="Liu M."/>
            <person name="Dettman J."/>
            <person name="Nalam V."/>
            <person name="Broders K.D."/>
        </authorList>
    </citation>
    <scope>NUCLEOTIDE SEQUENCE [LARGE SCALE GENOMIC DNA]</scope>
    <source>
        <strain evidence="7 8">Clav52</strain>
    </source>
</reference>
<evidence type="ECO:0000256" key="3">
    <source>
        <dbReference type="ARBA" id="ARBA00022989"/>
    </source>
</evidence>
<dbReference type="GO" id="GO:0016020">
    <property type="term" value="C:membrane"/>
    <property type="evidence" value="ECO:0007669"/>
    <property type="project" value="UniProtKB-SubCell"/>
</dbReference>
<dbReference type="PANTHER" id="PTHR37451:SF1">
    <property type="entry name" value="MARVEL DOMAIN-CONTAINING PROTEIN"/>
    <property type="match status" value="1"/>
</dbReference>
<organism evidence="7 8">
    <name type="scientific">Claviceps aff. purpurea</name>
    <dbReference type="NCBI Taxonomy" id="1967640"/>
    <lineage>
        <taxon>Eukaryota</taxon>
        <taxon>Fungi</taxon>
        <taxon>Dikarya</taxon>
        <taxon>Ascomycota</taxon>
        <taxon>Pezizomycotina</taxon>
        <taxon>Sordariomycetes</taxon>
        <taxon>Hypocreomycetidae</taxon>
        <taxon>Hypocreales</taxon>
        <taxon>Clavicipitaceae</taxon>
        <taxon>Claviceps</taxon>
    </lineage>
</organism>
<feature type="transmembrane region" description="Helical" evidence="5">
    <location>
        <begin position="74"/>
        <end position="102"/>
    </location>
</feature>
<dbReference type="InterPro" id="IPR008253">
    <property type="entry name" value="Marvel"/>
</dbReference>
<evidence type="ECO:0000313" key="8">
    <source>
        <dbReference type="Proteomes" id="UP000707071"/>
    </source>
</evidence>
<gene>
    <name evidence="7" type="ORF">E4U09_004687</name>
</gene>
<evidence type="ECO:0000256" key="5">
    <source>
        <dbReference type="SAM" id="Phobius"/>
    </source>
</evidence>
<keyword evidence="2 5" id="KW-0812">Transmembrane</keyword>
<evidence type="ECO:0000256" key="4">
    <source>
        <dbReference type="ARBA" id="ARBA00023136"/>
    </source>
</evidence>
<evidence type="ECO:0000313" key="7">
    <source>
        <dbReference type="EMBL" id="KAG6289931.1"/>
    </source>
</evidence>
<feature type="domain" description="MARVEL" evidence="6">
    <location>
        <begin position="9"/>
        <end position="139"/>
    </location>
</feature>
<feature type="transmembrane region" description="Helical" evidence="5">
    <location>
        <begin position="49"/>
        <end position="67"/>
    </location>
</feature>
<dbReference type="AlphaFoldDB" id="A0A9P7QHM3"/>
<comment type="caution">
    <text evidence="7">The sequence shown here is derived from an EMBL/GenBank/DDBJ whole genome shotgun (WGS) entry which is preliminary data.</text>
</comment>
<keyword evidence="8" id="KW-1185">Reference proteome</keyword>
<sequence length="174" mass="18556">MELPAIASLALYGAIALFNIISLGLLAYAVNSWGSSFFYRSWSPSSVNFMLFNTIWTFLVLIYLLVIPRFAAALYLSIVAAGLLAITTIFWFAGSIALAAFLGVGNCAGSGFCSVYRAAQAATAFGFFIWIMFTVLLVFALLGVWGHGIKGRANADTAGTQMSSQPGVQAQPEV</sequence>
<dbReference type="PANTHER" id="PTHR37451">
    <property type="entry name" value="MARVEL DOMAIN"/>
    <property type="match status" value="1"/>
</dbReference>
<comment type="subcellular location">
    <subcellularLocation>
        <location evidence="1">Membrane</location>
        <topology evidence="1">Multi-pass membrane protein</topology>
    </subcellularLocation>
</comment>
<evidence type="ECO:0000259" key="6">
    <source>
        <dbReference type="Pfam" id="PF01284"/>
    </source>
</evidence>
<dbReference type="Proteomes" id="UP000707071">
    <property type="component" value="Unassembled WGS sequence"/>
</dbReference>